<accession>A0A2T1LXI6</accession>
<keyword evidence="2" id="KW-1185">Reference proteome</keyword>
<proteinExistence type="predicted"/>
<evidence type="ECO:0000313" key="2">
    <source>
        <dbReference type="Proteomes" id="UP000239001"/>
    </source>
</evidence>
<name>A0A2T1LXI6_9CHRO</name>
<protein>
    <submittedName>
        <fullName evidence="1">Uncharacterized protein</fullName>
    </submittedName>
</protein>
<dbReference type="EMBL" id="PXOH01000011">
    <property type="protein sequence ID" value="PSF37089.1"/>
    <property type="molecule type" value="Genomic_DNA"/>
</dbReference>
<gene>
    <name evidence="1" type="ORF">C7H19_11660</name>
</gene>
<reference evidence="1 2" key="2">
    <citation type="submission" date="2018-03" db="EMBL/GenBank/DDBJ databases">
        <authorList>
            <person name="Keele B.F."/>
        </authorList>
    </citation>
    <scope>NUCLEOTIDE SEQUENCE [LARGE SCALE GENOMIC DNA]</scope>
    <source>
        <strain evidence="1 2">CCALA 016</strain>
    </source>
</reference>
<dbReference type="RefSeq" id="WP_106457054.1">
    <property type="nucleotide sequence ID" value="NZ_PXOH01000011.1"/>
</dbReference>
<comment type="caution">
    <text evidence="1">The sequence shown here is derived from an EMBL/GenBank/DDBJ whole genome shotgun (WGS) entry which is preliminary data.</text>
</comment>
<dbReference type="Proteomes" id="UP000239001">
    <property type="component" value="Unassembled WGS sequence"/>
</dbReference>
<sequence>MRQKYSQTSTGIATENIIFDRENGKRIVIQYPSFDLSMSDCSVSFKTDLPLPSQNKLIMLLKCLVYLQSLPEFALEEATDKIQEIAHFYSDRLSQTNLPSISPSSIKGKLRSIQVRPPIVLEP</sequence>
<organism evidence="1 2">
    <name type="scientific">Aphanothece hegewaldii CCALA 016</name>
    <dbReference type="NCBI Taxonomy" id="2107694"/>
    <lineage>
        <taxon>Bacteria</taxon>
        <taxon>Bacillati</taxon>
        <taxon>Cyanobacteriota</taxon>
        <taxon>Cyanophyceae</taxon>
        <taxon>Oscillatoriophycideae</taxon>
        <taxon>Chroococcales</taxon>
        <taxon>Aphanothecaceae</taxon>
        <taxon>Aphanothece</taxon>
    </lineage>
</organism>
<dbReference type="AlphaFoldDB" id="A0A2T1LXI6"/>
<reference evidence="1 2" key="1">
    <citation type="submission" date="2018-03" db="EMBL/GenBank/DDBJ databases">
        <title>The ancient ancestry and fast evolution of plastids.</title>
        <authorList>
            <person name="Moore K.R."/>
            <person name="Magnabosco C."/>
            <person name="Momper L."/>
            <person name="Gold D.A."/>
            <person name="Bosak T."/>
            <person name="Fournier G.P."/>
        </authorList>
    </citation>
    <scope>NUCLEOTIDE SEQUENCE [LARGE SCALE GENOMIC DNA]</scope>
    <source>
        <strain evidence="1 2">CCALA 016</strain>
    </source>
</reference>
<evidence type="ECO:0000313" key="1">
    <source>
        <dbReference type="EMBL" id="PSF37089.1"/>
    </source>
</evidence>